<keyword evidence="3" id="KW-1185">Reference proteome</keyword>
<dbReference type="RefSeq" id="WP_259429945.1">
    <property type="nucleotide sequence ID" value="NZ_CP103424.1"/>
</dbReference>
<accession>A0ABY5TVT3</accession>
<sequence length="317" mass="37914">MKQKLIIGKIYKQRYKNNKIPIARNKDGSIIMGNGIHRPFIVFFSDDKVYYLATKTVKVKNKRKTSTDPQNLTLETDLYGKDDRTISVNCSVINVMERKLFESLYILDDERNDFQTDPDTYNKIMKHLFKHKDDLSISEFDYFDFENKEPIFKTDEIANRNRQEVEMIIVGYNHLINETHIIPELILDKPDHFYEVVKECFYVSKYGAQDELSEAYYKKNSKFDELTANSIWDTKKFIDDFNKEWERKLQLEQEKYDERQKEAEEKEQQEIEELLELLKTPEQPKNNNQQESQNHHLDNEDDETYTPKPTQSLKLTM</sequence>
<organism evidence="2 3">
    <name type="scientific">Mycoplasma cottewii</name>
    <dbReference type="NCBI Taxonomy" id="51364"/>
    <lineage>
        <taxon>Bacteria</taxon>
        <taxon>Bacillati</taxon>
        <taxon>Mycoplasmatota</taxon>
        <taxon>Mollicutes</taxon>
        <taxon>Mycoplasmataceae</taxon>
        <taxon>Mycoplasma</taxon>
    </lineage>
</organism>
<gene>
    <name evidence="2" type="ORF">NX779_02995</name>
</gene>
<protein>
    <submittedName>
        <fullName evidence="2">Uncharacterized protein</fullName>
    </submittedName>
</protein>
<feature type="region of interest" description="Disordered" evidence="1">
    <location>
        <begin position="274"/>
        <end position="317"/>
    </location>
</feature>
<dbReference type="Proteomes" id="UP001059819">
    <property type="component" value="Chromosome"/>
</dbReference>
<evidence type="ECO:0000256" key="1">
    <source>
        <dbReference type="SAM" id="MobiDB-lite"/>
    </source>
</evidence>
<evidence type="ECO:0000313" key="2">
    <source>
        <dbReference type="EMBL" id="UWD34757.1"/>
    </source>
</evidence>
<dbReference type="EMBL" id="CP103424">
    <property type="protein sequence ID" value="UWD34757.1"/>
    <property type="molecule type" value="Genomic_DNA"/>
</dbReference>
<proteinExistence type="predicted"/>
<feature type="compositionally biased region" description="Polar residues" evidence="1">
    <location>
        <begin position="307"/>
        <end position="317"/>
    </location>
</feature>
<reference evidence="2" key="1">
    <citation type="submission" date="2022-08" db="EMBL/GenBank/DDBJ databases">
        <title>Complete genome sequence of Mycoplasma cottewii type strain VIS.</title>
        <authorList>
            <person name="Spergser J."/>
        </authorList>
    </citation>
    <scope>NUCLEOTIDE SEQUENCE</scope>
    <source>
        <strain evidence="2">VIS</strain>
    </source>
</reference>
<evidence type="ECO:0000313" key="3">
    <source>
        <dbReference type="Proteomes" id="UP001059819"/>
    </source>
</evidence>
<name>A0ABY5TVT3_9MOLU</name>
<dbReference type="NCBIfam" id="NF045891">
    <property type="entry name" value="ICE_Mbov_0400"/>
    <property type="match status" value="1"/>
</dbReference>